<name>W2L1Z3_PHYNI</name>
<feature type="non-terminal residue" evidence="1">
    <location>
        <position position="1"/>
    </location>
</feature>
<dbReference type="Proteomes" id="UP000054423">
    <property type="component" value="Unassembled WGS sequence"/>
</dbReference>
<gene>
    <name evidence="1" type="ORF">L917_10010</name>
</gene>
<sequence>VNTSLSWRRMRVITMAVRVSSTSSSPPIRGILSKAARGRTRMERTLRRRAISWVVSLEEAVTSLIWSVSSGQALSRSGRVKRISLCSHLKCREHDFGKVGGKM</sequence>
<proteinExistence type="predicted"/>
<evidence type="ECO:0000313" key="1">
    <source>
        <dbReference type="EMBL" id="ETL91441.1"/>
    </source>
</evidence>
<dbReference type="EMBL" id="KI680048">
    <property type="protein sequence ID" value="ETL91441.1"/>
    <property type="molecule type" value="Genomic_DNA"/>
</dbReference>
<accession>W2L1Z3</accession>
<dbReference type="AlphaFoldDB" id="W2L1Z3"/>
<reference evidence="1" key="1">
    <citation type="submission" date="2013-11" db="EMBL/GenBank/DDBJ databases">
        <title>The Genome Sequence of Phytophthora parasitica CHvinca01.</title>
        <authorList>
            <consortium name="The Broad Institute Genomics Platform"/>
            <person name="Russ C."/>
            <person name="Tyler B."/>
            <person name="Panabieres F."/>
            <person name="Shan W."/>
            <person name="Tripathy S."/>
            <person name="Grunwald N."/>
            <person name="Machado M."/>
            <person name="Johnson C.S."/>
            <person name="Arredondo F."/>
            <person name="Hong C."/>
            <person name="Coffey M."/>
            <person name="Young S.K."/>
            <person name="Zeng Q."/>
            <person name="Gargeya S."/>
            <person name="Fitzgerald M."/>
            <person name="Abouelleil A."/>
            <person name="Alvarado L."/>
            <person name="Chapman S.B."/>
            <person name="Gainer-Dewar J."/>
            <person name="Goldberg J."/>
            <person name="Griggs A."/>
            <person name="Gujja S."/>
            <person name="Hansen M."/>
            <person name="Howarth C."/>
            <person name="Imamovic A."/>
            <person name="Ireland A."/>
            <person name="Larimer J."/>
            <person name="McCowan C."/>
            <person name="Murphy C."/>
            <person name="Pearson M."/>
            <person name="Poon T.W."/>
            <person name="Priest M."/>
            <person name="Roberts A."/>
            <person name="Saif S."/>
            <person name="Shea T."/>
            <person name="Sykes S."/>
            <person name="Wortman J."/>
            <person name="Nusbaum C."/>
            <person name="Birren B."/>
        </authorList>
    </citation>
    <scope>NUCLEOTIDE SEQUENCE [LARGE SCALE GENOMIC DNA]</scope>
    <source>
        <strain evidence="1">CHvinca01</strain>
    </source>
</reference>
<protein>
    <submittedName>
        <fullName evidence="1">Uncharacterized protein</fullName>
    </submittedName>
</protein>
<organism evidence="1">
    <name type="scientific">Phytophthora nicotianae</name>
    <name type="common">Potato buckeye rot agent</name>
    <name type="synonym">Phytophthora parasitica</name>
    <dbReference type="NCBI Taxonomy" id="4792"/>
    <lineage>
        <taxon>Eukaryota</taxon>
        <taxon>Sar</taxon>
        <taxon>Stramenopiles</taxon>
        <taxon>Oomycota</taxon>
        <taxon>Peronosporomycetes</taxon>
        <taxon>Peronosporales</taxon>
        <taxon>Peronosporaceae</taxon>
        <taxon>Phytophthora</taxon>
    </lineage>
</organism>